<feature type="coiled-coil region" evidence="1">
    <location>
        <begin position="100"/>
        <end position="127"/>
    </location>
</feature>
<feature type="transmembrane region" description="Helical" evidence="2">
    <location>
        <begin position="20"/>
        <end position="39"/>
    </location>
</feature>
<keyword evidence="4" id="KW-1185">Reference proteome</keyword>
<comment type="caution">
    <text evidence="3">The sequence shown here is derived from an EMBL/GenBank/DDBJ whole genome shotgun (WGS) entry which is preliminary data.</text>
</comment>
<keyword evidence="2" id="KW-1133">Transmembrane helix</keyword>
<sequence length="158" mass="17783">TDPRSGSSVGMSDPIDVNVFIVLLVGSIVAWLIALWRYAEAENKVATQSSVHSVDNTKEAENVMKVLCTECRGKSTSEDGTFHFPANTFESLGRLLDEILKKKQVEIDHLKTTCEEQKSAISKLQEIKAIGDEKEQYLLDIIQNQNEEMRLLLDTRQE</sequence>
<dbReference type="Proteomes" id="UP001432027">
    <property type="component" value="Unassembled WGS sequence"/>
</dbReference>
<keyword evidence="1" id="KW-0175">Coiled coil</keyword>
<dbReference type="EMBL" id="BTSX01000003">
    <property type="protein sequence ID" value="GMS87615.1"/>
    <property type="molecule type" value="Genomic_DNA"/>
</dbReference>
<organism evidence="3 4">
    <name type="scientific">Pristionchus entomophagus</name>
    <dbReference type="NCBI Taxonomy" id="358040"/>
    <lineage>
        <taxon>Eukaryota</taxon>
        <taxon>Metazoa</taxon>
        <taxon>Ecdysozoa</taxon>
        <taxon>Nematoda</taxon>
        <taxon>Chromadorea</taxon>
        <taxon>Rhabditida</taxon>
        <taxon>Rhabditina</taxon>
        <taxon>Diplogasteromorpha</taxon>
        <taxon>Diplogasteroidea</taxon>
        <taxon>Neodiplogasteridae</taxon>
        <taxon>Pristionchus</taxon>
    </lineage>
</organism>
<evidence type="ECO:0000313" key="3">
    <source>
        <dbReference type="EMBL" id="GMS87615.1"/>
    </source>
</evidence>
<gene>
    <name evidence="3" type="ORF">PENTCL1PPCAC_9790</name>
</gene>
<dbReference type="AlphaFoldDB" id="A0AAV5T5K5"/>
<keyword evidence="2" id="KW-0472">Membrane</keyword>
<accession>A0AAV5T5K5</accession>
<evidence type="ECO:0000256" key="2">
    <source>
        <dbReference type="SAM" id="Phobius"/>
    </source>
</evidence>
<feature type="non-terminal residue" evidence="3">
    <location>
        <position position="1"/>
    </location>
</feature>
<keyword evidence="2" id="KW-0812">Transmembrane</keyword>
<evidence type="ECO:0000256" key="1">
    <source>
        <dbReference type="SAM" id="Coils"/>
    </source>
</evidence>
<reference evidence="3" key="1">
    <citation type="submission" date="2023-10" db="EMBL/GenBank/DDBJ databases">
        <title>Genome assembly of Pristionchus species.</title>
        <authorList>
            <person name="Yoshida K."/>
            <person name="Sommer R.J."/>
        </authorList>
    </citation>
    <scope>NUCLEOTIDE SEQUENCE</scope>
    <source>
        <strain evidence="3">RS0144</strain>
    </source>
</reference>
<protein>
    <submittedName>
        <fullName evidence="3">Uncharacterized protein</fullName>
    </submittedName>
</protein>
<name>A0AAV5T5K5_9BILA</name>
<evidence type="ECO:0000313" key="4">
    <source>
        <dbReference type="Proteomes" id="UP001432027"/>
    </source>
</evidence>
<proteinExistence type="predicted"/>